<evidence type="ECO:0000313" key="2">
    <source>
        <dbReference type="EMBL" id="MCP2266638.1"/>
    </source>
</evidence>
<feature type="transmembrane region" description="Helical" evidence="1">
    <location>
        <begin position="122"/>
        <end position="141"/>
    </location>
</feature>
<feature type="transmembrane region" description="Helical" evidence="1">
    <location>
        <begin position="12"/>
        <end position="32"/>
    </location>
</feature>
<evidence type="ECO:0000256" key="1">
    <source>
        <dbReference type="SAM" id="Phobius"/>
    </source>
</evidence>
<feature type="transmembrane region" description="Helical" evidence="1">
    <location>
        <begin position="81"/>
        <end position="110"/>
    </location>
</feature>
<dbReference type="EMBL" id="JAMTCS010000013">
    <property type="protein sequence ID" value="MCP2266638.1"/>
    <property type="molecule type" value="Genomic_DNA"/>
</dbReference>
<proteinExistence type="predicted"/>
<dbReference type="Proteomes" id="UP001139493">
    <property type="component" value="Unassembled WGS sequence"/>
</dbReference>
<feature type="transmembrane region" description="Helical" evidence="1">
    <location>
        <begin position="161"/>
        <end position="183"/>
    </location>
</feature>
<comment type="caution">
    <text evidence="2">The sequence shown here is derived from an EMBL/GenBank/DDBJ whole genome shotgun (WGS) entry which is preliminary data.</text>
</comment>
<keyword evidence="3" id="KW-1185">Reference proteome</keyword>
<keyword evidence="1" id="KW-0812">Transmembrane</keyword>
<dbReference type="AlphaFoldDB" id="A0A9X2G6T2"/>
<evidence type="ECO:0008006" key="4">
    <source>
        <dbReference type="Google" id="ProtNLM"/>
    </source>
</evidence>
<dbReference type="RefSeq" id="WP_253838709.1">
    <property type="nucleotide sequence ID" value="NZ_JAMTCS010000013.1"/>
</dbReference>
<keyword evidence="1" id="KW-0472">Membrane</keyword>
<keyword evidence="1" id="KW-1133">Transmembrane helix</keyword>
<reference evidence="2" key="1">
    <citation type="submission" date="2022-06" db="EMBL/GenBank/DDBJ databases">
        <title>Genomic Encyclopedia of Archaeal and Bacterial Type Strains, Phase II (KMG-II): from individual species to whole genera.</title>
        <authorList>
            <person name="Goeker M."/>
        </authorList>
    </citation>
    <scope>NUCLEOTIDE SEQUENCE</scope>
    <source>
        <strain evidence="2">DSM 26652</strain>
    </source>
</reference>
<sequence length="197" mass="19684">MTRRWWNDPGPDLVALAVVGGAAVLAGGVAVVRELVRILPNRDVPVRVDLAGVPHELLVAGGTAAEATEAVVRVSGLGPAAFALVLAAALVPPVATVVVSACFALLGGAFFRGEFFGRVNRVAVNVAAATLLVASVAVPSLRDTAASSALSSAGAGTGQAVVLGLDGLLLLAGFLLAGVGYAFQRGARLVRDTEGLV</sequence>
<gene>
    <name evidence="2" type="ORF">APR03_004008</name>
</gene>
<evidence type="ECO:0000313" key="3">
    <source>
        <dbReference type="Proteomes" id="UP001139493"/>
    </source>
</evidence>
<name>A0A9X2G6T2_9MICO</name>
<organism evidence="2 3">
    <name type="scientific">Promicromonospora thailandica</name>
    <dbReference type="NCBI Taxonomy" id="765201"/>
    <lineage>
        <taxon>Bacteria</taxon>
        <taxon>Bacillati</taxon>
        <taxon>Actinomycetota</taxon>
        <taxon>Actinomycetes</taxon>
        <taxon>Micrococcales</taxon>
        <taxon>Promicromonosporaceae</taxon>
        <taxon>Promicromonospora</taxon>
    </lineage>
</organism>
<accession>A0A9X2G6T2</accession>
<protein>
    <recommendedName>
        <fullName evidence="4">DUF2975 family protein</fullName>
    </recommendedName>
</protein>